<keyword evidence="3" id="KW-1185">Reference proteome</keyword>
<name>A0A9F5J5L0_PYTBI</name>
<dbReference type="KEGG" id="pbi:112541188"/>
<evidence type="ECO:0000256" key="1">
    <source>
        <dbReference type="ARBA" id="ARBA00009502"/>
    </source>
</evidence>
<sequence>MVSYWRQAGLDYIHYSQPSSVQRHCSTVALKPQFKTEVEKTTGASVKITKPKKE</sequence>
<keyword evidence="2" id="KW-0139">CF(1)</keyword>
<accession>A0A9F5J5L0</accession>
<dbReference type="Gene3D" id="1.10.1620.20">
    <property type="entry name" value="ATP synthase, F1 complex, epsilon subunit superfamily, mitochondrial"/>
    <property type="match status" value="1"/>
</dbReference>
<evidence type="ECO:0000313" key="4">
    <source>
        <dbReference type="RefSeq" id="XP_025025306.1"/>
    </source>
</evidence>
<evidence type="ECO:0000313" key="3">
    <source>
        <dbReference type="Proteomes" id="UP000695026"/>
    </source>
</evidence>
<dbReference type="RefSeq" id="XP_025025306.1">
    <property type="nucleotide sequence ID" value="XM_025169538.1"/>
</dbReference>
<dbReference type="OMA" id="QIXARAL"/>
<dbReference type="Proteomes" id="UP000695026">
    <property type="component" value="Unplaced"/>
</dbReference>
<organism evidence="3 4">
    <name type="scientific">Python bivittatus</name>
    <name type="common">Burmese python</name>
    <name type="synonym">Python molurus bivittatus</name>
    <dbReference type="NCBI Taxonomy" id="176946"/>
    <lineage>
        <taxon>Eukaryota</taxon>
        <taxon>Metazoa</taxon>
        <taxon>Chordata</taxon>
        <taxon>Craniata</taxon>
        <taxon>Vertebrata</taxon>
        <taxon>Euteleostomi</taxon>
        <taxon>Lepidosauria</taxon>
        <taxon>Squamata</taxon>
        <taxon>Bifurcata</taxon>
        <taxon>Unidentata</taxon>
        <taxon>Episquamata</taxon>
        <taxon>Toxicofera</taxon>
        <taxon>Serpentes</taxon>
        <taxon>Henophidia</taxon>
        <taxon>Pythonidae</taxon>
        <taxon>Python</taxon>
    </lineage>
</organism>
<dbReference type="GO" id="GO:0045259">
    <property type="term" value="C:proton-transporting ATP synthase complex"/>
    <property type="evidence" value="ECO:0007669"/>
    <property type="project" value="UniProtKB-KW"/>
</dbReference>
<keyword evidence="2" id="KW-0066">ATP synthesis</keyword>
<comment type="similarity">
    <text evidence="1">Belongs to the eukaryotic ATPase epsilon family.</text>
</comment>
<dbReference type="GO" id="GO:0005743">
    <property type="term" value="C:mitochondrial inner membrane"/>
    <property type="evidence" value="ECO:0007669"/>
    <property type="project" value="InterPro"/>
</dbReference>
<proteinExistence type="inferred from homology"/>
<dbReference type="AlphaFoldDB" id="A0A9F5J5L0"/>
<dbReference type="GO" id="GO:0046933">
    <property type="term" value="F:proton-transporting ATP synthase activity, rotational mechanism"/>
    <property type="evidence" value="ECO:0007669"/>
    <property type="project" value="InterPro"/>
</dbReference>
<dbReference type="OrthoDB" id="269124at2759"/>
<protein>
    <submittedName>
        <fullName evidence="4">ATP synthase subunit epsilon, mitochondrial-like</fullName>
    </submittedName>
</protein>
<dbReference type="SUPFAM" id="SSF48690">
    <property type="entry name" value="Epsilon subunit of mitochondrial F1F0-ATP synthase"/>
    <property type="match status" value="1"/>
</dbReference>
<dbReference type="GeneID" id="112541188"/>
<dbReference type="InterPro" id="IPR036742">
    <property type="entry name" value="ATP_synth_F1_esu_sf_mt"/>
</dbReference>
<evidence type="ECO:0000256" key="2">
    <source>
        <dbReference type="ARBA" id="ARBA00023196"/>
    </source>
</evidence>
<dbReference type="InterPro" id="IPR006721">
    <property type="entry name" value="ATP_synth_F1_esu_mt"/>
</dbReference>
<gene>
    <name evidence="4" type="primary">LOC112541188</name>
</gene>
<reference evidence="4" key="1">
    <citation type="submission" date="2025-08" db="UniProtKB">
        <authorList>
            <consortium name="RefSeq"/>
        </authorList>
    </citation>
    <scope>IDENTIFICATION</scope>
    <source>
        <tissue evidence="4">Liver</tissue>
    </source>
</reference>
<dbReference type="Pfam" id="PF04627">
    <property type="entry name" value="ATP-synt_Eps"/>
    <property type="match status" value="1"/>
</dbReference>